<proteinExistence type="inferred from homology"/>
<dbReference type="InterPro" id="IPR050282">
    <property type="entry name" value="Cycloisomerase_2"/>
</dbReference>
<dbReference type="InterPro" id="IPR011045">
    <property type="entry name" value="N2O_reductase_N"/>
</dbReference>
<reference evidence="3" key="1">
    <citation type="submission" date="2018-04" db="EMBL/GenBank/DDBJ databases">
        <authorList>
            <person name="Go L.Y."/>
            <person name="Mitchell J.A."/>
        </authorList>
    </citation>
    <scope>NUCLEOTIDE SEQUENCE</scope>
    <source>
        <strain evidence="3">ARTV</strain>
    </source>
</reference>
<dbReference type="SUPFAM" id="SSF50956">
    <property type="entry name" value="Thermostable phytase (3-phytase)"/>
    <property type="match status" value="1"/>
</dbReference>
<dbReference type="PANTHER" id="PTHR30344:SF1">
    <property type="entry name" value="6-PHOSPHOGLUCONOLACTONASE"/>
    <property type="match status" value="1"/>
</dbReference>
<comment type="similarity">
    <text evidence="1">Belongs to the cycloisomerase 2 family.</text>
</comment>
<dbReference type="Gene3D" id="2.130.10.10">
    <property type="entry name" value="YVTN repeat-like/Quinoprotein amine dehydrogenase"/>
    <property type="match status" value="1"/>
</dbReference>
<dbReference type="EC" id="3.1.1.31" evidence="3"/>
<dbReference type="Pfam" id="PF10282">
    <property type="entry name" value="Lactonase"/>
    <property type="match status" value="1"/>
</dbReference>
<dbReference type="GO" id="GO:0006006">
    <property type="term" value="P:glucose metabolic process"/>
    <property type="evidence" value="ECO:0007669"/>
    <property type="project" value="UniProtKB-KW"/>
</dbReference>
<evidence type="ECO:0000256" key="1">
    <source>
        <dbReference type="ARBA" id="ARBA00005564"/>
    </source>
</evidence>
<dbReference type="NCBIfam" id="NF008258">
    <property type="entry name" value="PRK11028.1"/>
    <property type="match status" value="1"/>
</dbReference>
<evidence type="ECO:0000313" key="3">
    <source>
        <dbReference type="EMBL" id="SSW95482.1"/>
    </source>
</evidence>
<keyword evidence="2" id="KW-0119">Carbohydrate metabolism</keyword>
<name>A0A3B0LYI0_9GAMM</name>
<dbReference type="AlphaFoldDB" id="A0A3B0LYI0"/>
<evidence type="ECO:0000256" key="2">
    <source>
        <dbReference type="ARBA" id="ARBA00022526"/>
    </source>
</evidence>
<dbReference type="EMBL" id="UFQR01000005">
    <property type="protein sequence ID" value="SSW95482.1"/>
    <property type="molecule type" value="Genomic_DNA"/>
</dbReference>
<dbReference type="InterPro" id="IPR019405">
    <property type="entry name" value="Lactonase_7-beta_prop"/>
</dbReference>
<organism evidence="3">
    <name type="scientific">Arsenophonus endosymbiont of Trialeurodes vaporariorum</name>
    <dbReference type="NCBI Taxonomy" id="235567"/>
    <lineage>
        <taxon>Bacteria</taxon>
        <taxon>Pseudomonadati</taxon>
        <taxon>Pseudomonadota</taxon>
        <taxon>Gammaproteobacteria</taxon>
        <taxon>Enterobacterales</taxon>
        <taxon>Morganellaceae</taxon>
        <taxon>Arsenophonus</taxon>
    </lineage>
</organism>
<dbReference type="PANTHER" id="PTHR30344">
    <property type="entry name" value="6-PHOSPHOGLUCONOLACTONASE-RELATED"/>
    <property type="match status" value="1"/>
</dbReference>
<dbReference type="GO" id="GO:0005829">
    <property type="term" value="C:cytosol"/>
    <property type="evidence" value="ECO:0007669"/>
    <property type="project" value="TreeGrafter"/>
</dbReference>
<gene>
    <name evidence="3" type="primary">pgl</name>
    <name evidence="3" type="ORF">ARTV_1426</name>
</gene>
<dbReference type="InterPro" id="IPR015943">
    <property type="entry name" value="WD40/YVTN_repeat-like_dom_sf"/>
</dbReference>
<dbReference type="GO" id="GO:0017057">
    <property type="term" value="F:6-phosphogluconolactonase activity"/>
    <property type="evidence" value="ECO:0007669"/>
    <property type="project" value="UniProtKB-EC"/>
</dbReference>
<protein>
    <submittedName>
        <fullName evidence="3">6-phosphogluconolactonase</fullName>
        <ecNumber evidence="3">3.1.1.31</ecNumber>
    </submittedName>
</protein>
<sequence>MKQVVYVASPESKQIHVWSMDAKGKLILLQQLTLPGEVQPMQISRDGRHLYVGIRPDFAIITYLISAEGKLSQQAITAIPATPTHIETDNQGRWLFIPSYHQGNLMVLPVDQQGIAQSPIQVIGDLKHPHASRVSFDNSHLFVPCLGEEQIRVYTINDNGHLTEQVAYRITTNEGAGPRHLAFSPNHNAFYCLNELDATINVYSAFEPYQQKQSCDILAAGAACKPWAADIHITPNGRHLYASERSASIIRHFEVTAEGLVLTPMAAYATETQPRGFNIDQSGHFLLAAGQKSDHIAVYKIDAVTGVLQALDRYPVGKGPMWITTHIIEN</sequence>
<dbReference type="SUPFAM" id="SSF50974">
    <property type="entry name" value="Nitrous oxide reductase, N-terminal domain"/>
    <property type="match status" value="1"/>
</dbReference>
<accession>A0A3B0LYI0</accession>
<keyword evidence="2" id="KW-0313">Glucose metabolism</keyword>
<keyword evidence="3" id="KW-0378">Hydrolase</keyword>